<keyword evidence="2" id="KW-1133">Transmembrane helix</keyword>
<evidence type="ECO:0000256" key="2">
    <source>
        <dbReference type="SAM" id="Phobius"/>
    </source>
</evidence>
<sequence>MGPLLSLIMSFARPILRPLVRIVVGLLAIPLFRLFLRRVVRLQELDAELEKDLEQWFRASLVLLCATANMEDLIFGWVPLNLQENYAWITVGLRLMLAIGVIESMPDQELFTIIHPGPSWRGFDWRRPFGSVKRSWRQLAKGLACQHLARSSPVFALLAAIYGGYPDVNDPEQYERMYDDWIVGWVCYTFAITQYLIIGLVTSRDKALDALAEFDRRIAERRAELVEEFDVREGGKERGARSREGRKRKAESGKPEAERVKPSEHRAPDS</sequence>
<feature type="transmembrane region" description="Helical" evidence="2">
    <location>
        <begin position="15"/>
        <end position="36"/>
    </location>
</feature>
<gene>
    <name evidence="3" type="ORF">Pan189_25000</name>
</gene>
<dbReference type="AlphaFoldDB" id="A0A517R2K1"/>
<accession>A0A517R2K1</accession>
<proteinExistence type="predicted"/>
<feature type="transmembrane region" description="Helical" evidence="2">
    <location>
        <begin position="143"/>
        <end position="162"/>
    </location>
</feature>
<feature type="region of interest" description="Disordered" evidence="1">
    <location>
        <begin position="230"/>
        <end position="270"/>
    </location>
</feature>
<keyword evidence="2" id="KW-0472">Membrane</keyword>
<evidence type="ECO:0000256" key="1">
    <source>
        <dbReference type="SAM" id="MobiDB-lite"/>
    </source>
</evidence>
<name>A0A517R2K1_9PLAN</name>
<evidence type="ECO:0000313" key="4">
    <source>
        <dbReference type="Proteomes" id="UP000317318"/>
    </source>
</evidence>
<keyword evidence="4" id="KW-1185">Reference proteome</keyword>
<feature type="compositionally biased region" description="Basic and acidic residues" evidence="1">
    <location>
        <begin position="230"/>
        <end position="243"/>
    </location>
</feature>
<evidence type="ECO:0000313" key="3">
    <source>
        <dbReference type="EMBL" id="QDT38110.1"/>
    </source>
</evidence>
<feature type="compositionally biased region" description="Basic and acidic residues" evidence="1">
    <location>
        <begin position="250"/>
        <end position="270"/>
    </location>
</feature>
<dbReference type="Proteomes" id="UP000317318">
    <property type="component" value="Chromosome"/>
</dbReference>
<feature type="transmembrane region" description="Helical" evidence="2">
    <location>
        <begin position="182"/>
        <end position="201"/>
    </location>
</feature>
<dbReference type="EMBL" id="CP036268">
    <property type="protein sequence ID" value="QDT38110.1"/>
    <property type="molecule type" value="Genomic_DNA"/>
</dbReference>
<reference evidence="3 4" key="1">
    <citation type="submission" date="2019-02" db="EMBL/GenBank/DDBJ databases">
        <title>Deep-cultivation of Planctomycetes and their phenomic and genomic characterization uncovers novel biology.</title>
        <authorList>
            <person name="Wiegand S."/>
            <person name="Jogler M."/>
            <person name="Boedeker C."/>
            <person name="Pinto D."/>
            <person name="Vollmers J."/>
            <person name="Rivas-Marin E."/>
            <person name="Kohn T."/>
            <person name="Peeters S.H."/>
            <person name="Heuer A."/>
            <person name="Rast P."/>
            <person name="Oberbeckmann S."/>
            <person name="Bunk B."/>
            <person name="Jeske O."/>
            <person name="Meyerdierks A."/>
            <person name="Storesund J.E."/>
            <person name="Kallscheuer N."/>
            <person name="Luecker S."/>
            <person name="Lage O.M."/>
            <person name="Pohl T."/>
            <person name="Merkel B.J."/>
            <person name="Hornburger P."/>
            <person name="Mueller R.-W."/>
            <person name="Bruemmer F."/>
            <person name="Labrenz M."/>
            <person name="Spormann A.M."/>
            <person name="Op den Camp H."/>
            <person name="Overmann J."/>
            <person name="Amann R."/>
            <person name="Jetten M.S.M."/>
            <person name="Mascher T."/>
            <person name="Medema M.H."/>
            <person name="Devos D.P."/>
            <person name="Kaster A.-K."/>
            <person name="Ovreas L."/>
            <person name="Rohde M."/>
            <person name="Galperin M.Y."/>
            <person name="Jogler C."/>
        </authorList>
    </citation>
    <scope>NUCLEOTIDE SEQUENCE [LARGE SCALE GENOMIC DNA]</scope>
    <source>
        <strain evidence="3 4">Pan189</strain>
    </source>
</reference>
<keyword evidence="2" id="KW-0812">Transmembrane</keyword>
<organism evidence="3 4">
    <name type="scientific">Stratiformator vulcanicus</name>
    <dbReference type="NCBI Taxonomy" id="2527980"/>
    <lineage>
        <taxon>Bacteria</taxon>
        <taxon>Pseudomonadati</taxon>
        <taxon>Planctomycetota</taxon>
        <taxon>Planctomycetia</taxon>
        <taxon>Planctomycetales</taxon>
        <taxon>Planctomycetaceae</taxon>
        <taxon>Stratiformator</taxon>
    </lineage>
</organism>
<protein>
    <submittedName>
        <fullName evidence="3">Uncharacterized protein</fullName>
    </submittedName>
</protein>
<dbReference type="KEGG" id="svp:Pan189_25000"/>